<keyword evidence="5" id="KW-0677">Repeat</keyword>
<comment type="subcellular location">
    <subcellularLocation>
        <location evidence="1">Cell membrane</location>
        <topology evidence="1">Peripheral membrane protein</topology>
    </subcellularLocation>
</comment>
<keyword evidence="2" id="KW-0813">Transport</keyword>
<sequence>MPCVRTWRGRKPPCRIRCGTRCAPKGSHRERHERHPDPTSDGIPRCRSRNGVGIGRRHPTSSTLEHTHLKEERPPVSAVQTPPLLELEGVSKGFPGVLALDDVRLDLRHGEVLALVGENGAGKSTLMKLLAGIYTPDAGVFRMNGQELVIDGPRHAQEQGISIIHQEFNLMPDLTVAQNIFIGREKRSAGLFLDDRALNARAQELFDRLGLALDPDEPVERLTVARQQMVEIAKALSFDAKVLIMDEPTAALNDAEVDVLFDLIRRFRSPDTGVIYISHRMEELARISDRISVLRDGRYIDTLETASADQKQVISLMVGRELRSEQRPGPVAASDAPVLSVQGLSTKRLLRDVSFEVHAGEILGFAGLMGAGRTEVARAIVGADRRDGGVITMRGTPVDIQNPADAARLGIGYLSEDRKQLGVLLERSVRENIVLASLRDYVSGLGFVNNRRIEATGKEYVSKLRIKTPSTAQLVRNLSGGNQQKVVIAKWLAKDCDVLIFDEPTRGIDVGAKEEIYALLRQLADQGKAIIMISSELPEVLRLSNRIAIMAEGRLTAVLDNADASPEAVMDYATRFSAEGTIA</sequence>
<dbReference type="InterPro" id="IPR027417">
    <property type="entry name" value="P-loop_NTPase"/>
</dbReference>
<evidence type="ECO:0000256" key="1">
    <source>
        <dbReference type="ARBA" id="ARBA00004202"/>
    </source>
</evidence>
<evidence type="ECO:0000256" key="2">
    <source>
        <dbReference type="ARBA" id="ARBA00022448"/>
    </source>
</evidence>
<proteinExistence type="predicted"/>
<name>A0A4Y9R9F4_9MICO</name>
<dbReference type="PROSITE" id="PS00211">
    <property type="entry name" value="ABC_TRANSPORTER_1"/>
    <property type="match status" value="1"/>
</dbReference>
<evidence type="ECO:0000256" key="10">
    <source>
        <dbReference type="SAM" id="MobiDB-lite"/>
    </source>
</evidence>
<gene>
    <name evidence="12" type="ORF">E4M00_03980</name>
</gene>
<dbReference type="InterPro" id="IPR017871">
    <property type="entry name" value="ABC_transporter-like_CS"/>
</dbReference>
<dbReference type="SUPFAM" id="SSF52540">
    <property type="entry name" value="P-loop containing nucleoside triphosphate hydrolases"/>
    <property type="match status" value="2"/>
</dbReference>
<feature type="domain" description="ABC transporter" evidence="11">
    <location>
        <begin position="331"/>
        <end position="577"/>
    </location>
</feature>
<evidence type="ECO:0000256" key="3">
    <source>
        <dbReference type="ARBA" id="ARBA00022475"/>
    </source>
</evidence>
<feature type="domain" description="ABC transporter" evidence="11">
    <location>
        <begin position="85"/>
        <end position="321"/>
    </location>
</feature>
<dbReference type="EMBL" id="SPQZ01000001">
    <property type="protein sequence ID" value="TFW00343.1"/>
    <property type="molecule type" value="Genomic_DNA"/>
</dbReference>
<dbReference type="Proteomes" id="UP000298127">
    <property type="component" value="Unassembled WGS sequence"/>
</dbReference>
<accession>A0A4Y9R9F4</accession>
<keyword evidence="4" id="KW-0762">Sugar transport</keyword>
<dbReference type="PROSITE" id="PS50893">
    <property type="entry name" value="ABC_TRANSPORTER_2"/>
    <property type="match status" value="2"/>
</dbReference>
<evidence type="ECO:0000256" key="9">
    <source>
        <dbReference type="ARBA" id="ARBA00023136"/>
    </source>
</evidence>
<dbReference type="Pfam" id="PF00005">
    <property type="entry name" value="ABC_tran"/>
    <property type="match status" value="2"/>
</dbReference>
<reference evidence="12 13" key="1">
    <citation type="journal article" date="2018" name="J. Microbiol.">
        <title>Leifsonia flava sp. nov., a novel actinobacterium isolated from the rhizosphere of Aquilegia viridiflora.</title>
        <authorList>
            <person name="Cai Y."/>
            <person name="Tao W.Z."/>
            <person name="Ma Y.J."/>
            <person name="Cheng J."/>
            <person name="Zhang M.Y."/>
            <person name="Zhang Y.X."/>
        </authorList>
    </citation>
    <scope>NUCLEOTIDE SEQUENCE [LARGE SCALE GENOMIC DNA]</scope>
    <source>
        <strain evidence="12 13">SYP-B2174</strain>
    </source>
</reference>
<dbReference type="AlphaFoldDB" id="A0A4Y9R9F4"/>
<keyword evidence="3" id="KW-1003">Cell membrane</keyword>
<protein>
    <submittedName>
        <fullName evidence="12">Sugar ABC transporter ATP-binding protein</fullName>
    </submittedName>
</protein>
<dbReference type="SMART" id="SM00382">
    <property type="entry name" value="AAA"/>
    <property type="match status" value="2"/>
</dbReference>
<keyword evidence="9" id="KW-0472">Membrane</keyword>
<evidence type="ECO:0000256" key="4">
    <source>
        <dbReference type="ARBA" id="ARBA00022597"/>
    </source>
</evidence>
<keyword evidence="6" id="KW-0547">Nucleotide-binding</keyword>
<dbReference type="CDD" id="cd03215">
    <property type="entry name" value="ABC_Carb_Monos_II"/>
    <property type="match status" value="1"/>
</dbReference>
<feature type="region of interest" description="Disordered" evidence="10">
    <location>
        <begin position="22"/>
        <end position="77"/>
    </location>
</feature>
<evidence type="ECO:0000256" key="5">
    <source>
        <dbReference type="ARBA" id="ARBA00022737"/>
    </source>
</evidence>
<dbReference type="PANTHER" id="PTHR43790:SF3">
    <property type="entry name" value="D-ALLOSE IMPORT ATP-BINDING PROTEIN ALSA-RELATED"/>
    <property type="match status" value="1"/>
</dbReference>
<dbReference type="InterPro" id="IPR003439">
    <property type="entry name" value="ABC_transporter-like_ATP-bd"/>
</dbReference>
<feature type="compositionally biased region" description="Basic and acidic residues" evidence="10">
    <location>
        <begin position="65"/>
        <end position="74"/>
    </location>
</feature>
<evidence type="ECO:0000259" key="11">
    <source>
        <dbReference type="PROSITE" id="PS50893"/>
    </source>
</evidence>
<evidence type="ECO:0000256" key="7">
    <source>
        <dbReference type="ARBA" id="ARBA00022840"/>
    </source>
</evidence>
<keyword evidence="8" id="KW-1278">Translocase</keyword>
<evidence type="ECO:0000256" key="8">
    <source>
        <dbReference type="ARBA" id="ARBA00022967"/>
    </source>
</evidence>
<evidence type="ECO:0000256" key="6">
    <source>
        <dbReference type="ARBA" id="ARBA00022741"/>
    </source>
</evidence>
<dbReference type="FunFam" id="3.40.50.300:FF:000127">
    <property type="entry name" value="Ribose import ATP-binding protein RbsA"/>
    <property type="match status" value="1"/>
</dbReference>
<dbReference type="InterPro" id="IPR050107">
    <property type="entry name" value="ABC_carbohydrate_import_ATPase"/>
</dbReference>
<dbReference type="CDD" id="cd03216">
    <property type="entry name" value="ABC_Carb_Monos_I"/>
    <property type="match status" value="1"/>
</dbReference>
<keyword evidence="13" id="KW-1185">Reference proteome</keyword>
<keyword evidence="7 12" id="KW-0067">ATP-binding</keyword>
<organism evidence="12 13">
    <name type="scientific">Orlajensenia leifsoniae</name>
    <dbReference type="NCBI Taxonomy" id="2561933"/>
    <lineage>
        <taxon>Bacteria</taxon>
        <taxon>Bacillati</taxon>
        <taxon>Actinomycetota</taxon>
        <taxon>Actinomycetes</taxon>
        <taxon>Micrococcales</taxon>
        <taxon>Microbacteriaceae</taxon>
        <taxon>Orlajensenia</taxon>
    </lineage>
</organism>
<comment type="caution">
    <text evidence="12">The sequence shown here is derived from an EMBL/GenBank/DDBJ whole genome shotgun (WGS) entry which is preliminary data.</text>
</comment>
<dbReference type="GO" id="GO:0005886">
    <property type="term" value="C:plasma membrane"/>
    <property type="evidence" value="ECO:0007669"/>
    <property type="project" value="UniProtKB-SubCell"/>
</dbReference>
<dbReference type="PANTHER" id="PTHR43790">
    <property type="entry name" value="CARBOHYDRATE TRANSPORT ATP-BINDING PROTEIN MG119-RELATED"/>
    <property type="match status" value="1"/>
</dbReference>
<dbReference type="InterPro" id="IPR003593">
    <property type="entry name" value="AAA+_ATPase"/>
</dbReference>
<dbReference type="GO" id="GO:0016887">
    <property type="term" value="F:ATP hydrolysis activity"/>
    <property type="evidence" value="ECO:0007669"/>
    <property type="project" value="InterPro"/>
</dbReference>
<dbReference type="Gene3D" id="3.40.50.300">
    <property type="entry name" value="P-loop containing nucleotide triphosphate hydrolases"/>
    <property type="match status" value="2"/>
</dbReference>
<dbReference type="GO" id="GO:0005524">
    <property type="term" value="F:ATP binding"/>
    <property type="evidence" value="ECO:0007669"/>
    <property type="project" value="UniProtKB-KW"/>
</dbReference>
<evidence type="ECO:0000313" key="13">
    <source>
        <dbReference type="Proteomes" id="UP000298127"/>
    </source>
</evidence>
<evidence type="ECO:0000313" key="12">
    <source>
        <dbReference type="EMBL" id="TFW00343.1"/>
    </source>
</evidence>